<dbReference type="Pfam" id="PF00412">
    <property type="entry name" value="LIM"/>
    <property type="match status" value="3"/>
</dbReference>
<dbReference type="FunFam" id="2.10.110.10:FF:000058">
    <property type="entry name" value="Rho GTPase activator Lrg11"/>
    <property type="match status" value="1"/>
</dbReference>
<dbReference type="InterPro" id="IPR008936">
    <property type="entry name" value="Rho_GTPase_activation_prot"/>
</dbReference>
<organism evidence="10 11">
    <name type="scientific">Fusarium piperis</name>
    <dbReference type="NCBI Taxonomy" id="1435070"/>
    <lineage>
        <taxon>Eukaryota</taxon>
        <taxon>Fungi</taxon>
        <taxon>Dikarya</taxon>
        <taxon>Ascomycota</taxon>
        <taxon>Pezizomycotina</taxon>
        <taxon>Sordariomycetes</taxon>
        <taxon>Hypocreomycetidae</taxon>
        <taxon>Hypocreales</taxon>
        <taxon>Nectriaceae</taxon>
        <taxon>Fusarium</taxon>
        <taxon>Fusarium solani species complex</taxon>
    </lineage>
</organism>
<feature type="compositionally biased region" description="Polar residues" evidence="7">
    <location>
        <begin position="1119"/>
        <end position="1131"/>
    </location>
</feature>
<dbReference type="PROSITE" id="PS50238">
    <property type="entry name" value="RHOGAP"/>
    <property type="match status" value="1"/>
</dbReference>
<dbReference type="OrthoDB" id="20689at2759"/>
<dbReference type="GO" id="GO:0005634">
    <property type="term" value="C:nucleus"/>
    <property type="evidence" value="ECO:0007669"/>
    <property type="project" value="UniProtKB-SubCell"/>
</dbReference>
<feature type="region of interest" description="Disordered" evidence="7">
    <location>
        <begin position="1083"/>
        <end position="1159"/>
    </location>
</feature>
<feature type="compositionally biased region" description="Pro residues" evidence="7">
    <location>
        <begin position="51"/>
        <end position="67"/>
    </location>
</feature>
<dbReference type="Pfam" id="PF00620">
    <property type="entry name" value="RhoGAP"/>
    <property type="match status" value="1"/>
</dbReference>
<feature type="region of interest" description="Disordered" evidence="7">
    <location>
        <begin position="687"/>
        <end position="726"/>
    </location>
</feature>
<dbReference type="SMART" id="SM00132">
    <property type="entry name" value="LIM"/>
    <property type="match status" value="3"/>
</dbReference>
<evidence type="ECO:0000256" key="2">
    <source>
        <dbReference type="ARBA" id="ARBA00022723"/>
    </source>
</evidence>
<evidence type="ECO:0000259" key="8">
    <source>
        <dbReference type="PROSITE" id="PS50023"/>
    </source>
</evidence>
<feature type="compositionally biased region" description="Basic and acidic residues" evidence="7">
    <location>
        <begin position="613"/>
        <end position="626"/>
    </location>
</feature>
<dbReference type="CDD" id="cd09391">
    <property type="entry name" value="LIM1_Lrg1p_like"/>
    <property type="match status" value="1"/>
</dbReference>
<feature type="compositionally biased region" description="Basic and acidic residues" evidence="7">
    <location>
        <begin position="14"/>
        <end position="24"/>
    </location>
</feature>
<accession>A0A9W9BPB6</accession>
<dbReference type="Gene3D" id="1.10.555.10">
    <property type="entry name" value="Rho GTPase activation protein"/>
    <property type="match status" value="1"/>
</dbReference>
<dbReference type="SUPFAM" id="SSF57716">
    <property type="entry name" value="Glucocorticoid receptor-like (DNA-binding domain)"/>
    <property type="match status" value="3"/>
</dbReference>
<dbReference type="Proteomes" id="UP001140502">
    <property type="component" value="Unassembled WGS sequence"/>
</dbReference>
<comment type="subcellular location">
    <subcellularLocation>
        <location evidence="1">Nucleus</location>
    </subcellularLocation>
</comment>
<evidence type="ECO:0000313" key="10">
    <source>
        <dbReference type="EMBL" id="KAJ4320851.1"/>
    </source>
</evidence>
<evidence type="ECO:0000256" key="4">
    <source>
        <dbReference type="ARBA" id="ARBA00022833"/>
    </source>
</evidence>
<keyword evidence="5" id="KW-0539">Nucleus</keyword>
<dbReference type="GO" id="GO:0046872">
    <property type="term" value="F:metal ion binding"/>
    <property type="evidence" value="ECO:0007669"/>
    <property type="project" value="UniProtKB-KW"/>
</dbReference>
<dbReference type="PANTHER" id="PTHR24215">
    <property type="entry name" value="RHO-GTPASE-ACTIVATING PROTEIN LRG1"/>
    <property type="match status" value="1"/>
</dbReference>
<dbReference type="SMART" id="SM00324">
    <property type="entry name" value="RhoGAP"/>
    <property type="match status" value="1"/>
</dbReference>
<feature type="compositionally biased region" description="Basic and acidic residues" evidence="7">
    <location>
        <begin position="717"/>
        <end position="726"/>
    </location>
</feature>
<keyword evidence="2 6" id="KW-0479">Metal-binding</keyword>
<gene>
    <name evidence="10" type="primary">rga1</name>
    <name evidence="10" type="ORF">N0V84_005672</name>
</gene>
<keyword evidence="11" id="KW-1185">Reference proteome</keyword>
<reference evidence="10" key="1">
    <citation type="submission" date="2022-10" db="EMBL/GenBank/DDBJ databases">
        <title>Tapping the CABI collections for fungal endophytes: first genome assemblies for Collariella, Neodidymelliopsis, Ascochyta clinopodiicola, Didymella pomorum, Didymosphaeria variabile, Neocosmospora piperis and Neocucurbitaria cava.</title>
        <authorList>
            <person name="Hill R."/>
        </authorList>
    </citation>
    <scope>NUCLEOTIDE SEQUENCE</scope>
    <source>
        <strain evidence="10">IMI 366586</strain>
    </source>
</reference>
<evidence type="ECO:0000256" key="7">
    <source>
        <dbReference type="SAM" id="MobiDB-lite"/>
    </source>
</evidence>
<dbReference type="GO" id="GO:0007165">
    <property type="term" value="P:signal transduction"/>
    <property type="evidence" value="ECO:0007669"/>
    <property type="project" value="InterPro"/>
</dbReference>
<dbReference type="Gene3D" id="2.10.110.10">
    <property type="entry name" value="Cysteine Rich Protein"/>
    <property type="match status" value="4"/>
</dbReference>
<feature type="compositionally biased region" description="Basic and acidic residues" evidence="7">
    <location>
        <begin position="72"/>
        <end position="82"/>
    </location>
</feature>
<dbReference type="PANTHER" id="PTHR24215:SF10">
    <property type="entry name" value="RHO-GTPASE-ACTIVATING PROTEIN LRG1"/>
    <property type="match status" value="1"/>
</dbReference>
<dbReference type="EMBL" id="JAPEUR010000103">
    <property type="protein sequence ID" value="KAJ4320851.1"/>
    <property type="molecule type" value="Genomic_DNA"/>
</dbReference>
<feature type="domain" description="LIM zinc-binding" evidence="8">
    <location>
        <begin position="466"/>
        <end position="529"/>
    </location>
</feature>
<keyword evidence="4 6" id="KW-0862">Zinc</keyword>
<dbReference type="GO" id="GO:0030036">
    <property type="term" value="P:actin cytoskeleton organization"/>
    <property type="evidence" value="ECO:0007669"/>
    <property type="project" value="TreeGrafter"/>
</dbReference>
<dbReference type="FunFam" id="2.10.110.10:FF:000112">
    <property type="entry name" value="Rho GTPase activator (Lrg11)"/>
    <property type="match status" value="1"/>
</dbReference>
<keyword evidence="3" id="KW-0677">Repeat</keyword>
<dbReference type="CDD" id="cd09392">
    <property type="entry name" value="LIM2_Lrg1p_like"/>
    <property type="match status" value="1"/>
</dbReference>
<evidence type="ECO:0000256" key="6">
    <source>
        <dbReference type="PROSITE-ProRule" id="PRU00125"/>
    </source>
</evidence>
<evidence type="ECO:0000256" key="1">
    <source>
        <dbReference type="ARBA" id="ARBA00004123"/>
    </source>
</evidence>
<dbReference type="SUPFAM" id="SSF48350">
    <property type="entry name" value="GTPase activation domain, GAP"/>
    <property type="match status" value="1"/>
</dbReference>
<protein>
    <submittedName>
        <fullName evidence="10">Rho-type GTPase activating protein Rga1</fullName>
    </submittedName>
</protein>
<feature type="domain" description="Rho-GAP" evidence="9">
    <location>
        <begin position="806"/>
        <end position="1010"/>
    </location>
</feature>
<evidence type="ECO:0000259" key="9">
    <source>
        <dbReference type="PROSITE" id="PS50238"/>
    </source>
</evidence>
<dbReference type="InterPro" id="IPR001781">
    <property type="entry name" value="Znf_LIM"/>
</dbReference>
<dbReference type="InterPro" id="IPR000198">
    <property type="entry name" value="RhoGAP_dom"/>
</dbReference>
<feature type="compositionally biased region" description="Basic and acidic residues" evidence="7">
    <location>
        <begin position="581"/>
        <end position="606"/>
    </location>
</feature>
<evidence type="ECO:0000256" key="5">
    <source>
        <dbReference type="ARBA" id="ARBA00023242"/>
    </source>
</evidence>
<sequence>MASGYDDAMLGEPGHGDQSRDHTGSDVPPQPDSSWQNGGHRTRTPDSSYRPRPPASAPDTPNPPPPGWAEDQPPRKSGERNRSRGRGGRSASGQTRTCQACGEPLTGQFVRALEGTFHLDCFKCQDCGEIVASKFFPAEDENGQGQYPLCETDYFRRLGLLCYQCGGALRGSYITALDRKYHVDHFTCSLCSTIFGAQDSYYEHDGNVYCHYHYSTQFAQRCNGCQTAILKQFVEIFRNGQNQHWHPECYMIHKFWNVRLAQPTDSPPALKSSDDAAGRDLIRVEEERMEEKVFRIWSVLSTFEESSAACISDMLLHVSNGAYVDGVLVAKRFIWHVEILFQSADRLDATMVGLKEKGMSYGREAKLLCKKIVSFFSLLSKTQDSGGHKLGVTQELLSLVTGLAHYLKLLIRICLQGALRLEREADASTGLYQFLDDLSDLDAVKNDNGQLQVNADGSRLSSHDSDHCTLCHRSVEDECAKSADTRWHLTCVKCTRCGRELGRALQEARYNAFDRKIYCTNCVGPNADAAMKFERISKLQQYVFLLRVALARLLDILRANGTLPRSGEDPNSNGYGASGGHDNDARSRADSRSRGLDNKDSHRESSYENTLNDVRRLRSTRLDRHLSSSVRQARTSRVMDPDGRAPRPGSAGDGGQGLGPQASTDLMFGQNDGITLDDIPRIVAVEQSREQQQRTPQPFSDRSLDAPAGSGHQRTQSADRERELRGDAFPERIGRKFFSELSGLEYFNVRHLAVLTMQPMIEQEFTLDELLSFIESRKQATFWKNLGKAFKNDKNKSVKKKGVFGVPLEIIIERDGAESTDGVGPGTLRIPAVIDDIVSSMRKMDLSVEGVFRKNGNIKKQQGLVEKINTEGCDVVNFMEQPVIQLAALLKRYLRDLPDPLMTHKLYKLWISAAKISDSEMRKQCLHLTCCLLPKSHRDSLEILFSFLKWAGSFHQLDEEVGSKMDIRNLATVIAPNILTNPSKAPAMDGEAIYVIDAVEMMITHIEEMCQVPDEILGLLNDPIIFSNSGEITTKEILKRFQDRRGQISIADVNEVHNHPNNSTRPPARRVETDPALWQGEASVRPMQDPPVPYANNGPGTPPTRWRGRNDLANPSPYGANQFNQSDSQLDNTEHSRRREWRNSGIARQGSGLGVSGNS</sequence>
<feature type="domain" description="LIM zinc-binding" evidence="8">
    <location>
        <begin position="160"/>
        <end position="220"/>
    </location>
</feature>
<dbReference type="CDD" id="cd09393">
    <property type="entry name" value="LIM3_Lrg1p_like"/>
    <property type="match status" value="1"/>
</dbReference>
<proteinExistence type="predicted"/>
<dbReference type="PROSITE" id="PS00478">
    <property type="entry name" value="LIM_DOMAIN_1"/>
    <property type="match status" value="2"/>
</dbReference>
<dbReference type="GO" id="GO:0030695">
    <property type="term" value="F:GTPase regulator activity"/>
    <property type="evidence" value="ECO:0007669"/>
    <property type="project" value="UniProtKB-ARBA"/>
</dbReference>
<comment type="caution">
    <text evidence="10">The sequence shown here is derived from an EMBL/GenBank/DDBJ whole genome shotgun (WGS) entry which is preliminary data.</text>
</comment>
<feature type="domain" description="LIM zinc-binding" evidence="8">
    <location>
        <begin position="96"/>
        <end position="157"/>
    </location>
</feature>
<dbReference type="AlphaFoldDB" id="A0A9W9BPB6"/>
<evidence type="ECO:0000256" key="3">
    <source>
        <dbReference type="ARBA" id="ARBA00022737"/>
    </source>
</evidence>
<evidence type="ECO:0000313" key="11">
    <source>
        <dbReference type="Proteomes" id="UP001140502"/>
    </source>
</evidence>
<dbReference type="GO" id="GO:0005737">
    <property type="term" value="C:cytoplasm"/>
    <property type="evidence" value="ECO:0007669"/>
    <property type="project" value="TreeGrafter"/>
</dbReference>
<dbReference type="PROSITE" id="PS50023">
    <property type="entry name" value="LIM_DOMAIN_2"/>
    <property type="match status" value="3"/>
</dbReference>
<feature type="region of interest" description="Disordered" evidence="7">
    <location>
        <begin position="1"/>
        <end position="97"/>
    </location>
</feature>
<name>A0A9W9BPB6_9HYPO</name>
<keyword evidence="6" id="KW-0440">LIM domain</keyword>
<feature type="region of interest" description="Disordered" evidence="7">
    <location>
        <begin position="561"/>
        <end position="671"/>
    </location>
</feature>